<evidence type="ECO:0000256" key="6">
    <source>
        <dbReference type="ARBA" id="ARBA00023002"/>
    </source>
</evidence>
<proteinExistence type="inferred from homology"/>
<feature type="domain" description="4Fe-4S ferredoxin-type" evidence="9">
    <location>
        <begin position="1064"/>
        <end position="1093"/>
    </location>
</feature>
<keyword evidence="5" id="KW-0285">Flavoprotein</keyword>
<evidence type="ECO:0000259" key="9">
    <source>
        <dbReference type="PROSITE" id="PS51379"/>
    </source>
</evidence>
<reference evidence="10 11" key="1">
    <citation type="journal article" date="2018" name="Sci. Adv.">
        <title>Multi-heme cytochromes provide a pathway for survival in energy-limited environments.</title>
        <authorList>
            <person name="Deng X."/>
            <person name="Dohmae N."/>
            <person name="Nealson K.H."/>
            <person name="Hashimoto K."/>
            <person name="Okamoto A."/>
        </authorList>
    </citation>
    <scope>NUCLEOTIDE SEQUENCE [LARGE SCALE GENOMIC DNA]</scope>
    <source>
        <strain evidence="10 11">IS5</strain>
    </source>
</reference>
<dbReference type="RefSeq" id="WP_126380000.1">
    <property type="nucleotide sequence ID" value="NZ_AP017378.1"/>
</dbReference>
<feature type="domain" description="4Fe-4S ferredoxin-type" evidence="9">
    <location>
        <begin position="156"/>
        <end position="185"/>
    </location>
</feature>
<dbReference type="Pfam" id="PF12838">
    <property type="entry name" value="Fer4_7"/>
    <property type="match status" value="1"/>
</dbReference>
<dbReference type="Proteomes" id="UP000269883">
    <property type="component" value="Chromosome"/>
</dbReference>
<dbReference type="OrthoDB" id="9758544at2"/>
<dbReference type="Gene3D" id="3.30.70.20">
    <property type="match status" value="3"/>
</dbReference>
<evidence type="ECO:0000256" key="8">
    <source>
        <dbReference type="ARBA" id="ARBA00023014"/>
    </source>
</evidence>
<evidence type="ECO:0000313" key="11">
    <source>
        <dbReference type="Proteomes" id="UP000269883"/>
    </source>
</evidence>
<comment type="similarity">
    <text evidence="2">Belongs to the HdrA family.</text>
</comment>
<organism evidence="10 11">
    <name type="scientific">Desulfovibrio ferrophilus</name>
    <dbReference type="NCBI Taxonomy" id="241368"/>
    <lineage>
        <taxon>Bacteria</taxon>
        <taxon>Pseudomonadati</taxon>
        <taxon>Thermodesulfobacteriota</taxon>
        <taxon>Desulfovibrionia</taxon>
        <taxon>Desulfovibrionales</taxon>
        <taxon>Desulfovibrionaceae</taxon>
        <taxon>Desulfovibrio</taxon>
    </lineage>
</organism>
<keyword evidence="6" id="KW-0560">Oxidoreductase</keyword>
<evidence type="ECO:0000256" key="3">
    <source>
        <dbReference type="ARBA" id="ARBA00022485"/>
    </source>
</evidence>
<dbReference type="GO" id="GO:0051539">
    <property type="term" value="F:4 iron, 4 sulfur cluster binding"/>
    <property type="evidence" value="ECO:0007669"/>
    <property type="project" value="UniProtKB-KW"/>
</dbReference>
<evidence type="ECO:0000256" key="1">
    <source>
        <dbReference type="ARBA" id="ARBA00001974"/>
    </source>
</evidence>
<dbReference type="SUPFAM" id="SSF52172">
    <property type="entry name" value="CheY-like"/>
    <property type="match status" value="1"/>
</dbReference>
<dbReference type="PANTHER" id="PTHR43498:SF1">
    <property type="entry name" value="COB--COM HETERODISULFIDE REDUCTASE IRON-SULFUR SUBUNIT A"/>
    <property type="match status" value="1"/>
</dbReference>
<dbReference type="Pfam" id="PF13450">
    <property type="entry name" value="NAD_binding_8"/>
    <property type="match status" value="2"/>
</dbReference>
<dbReference type="GO" id="GO:0016491">
    <property type="term" value="F:oxidoreductase activity"/>
    <property type="evidence" value="ECO:0007669"/>
    <property type="project" value="UniProtKB-KW"/>
</dbReference>
<dbReference type="Gene3D" id="3.50.50.60">
    <property type="entry name" value="FAD/NAD(P)-binding domain"/>
    <property type="match status" value="3"/>
</dbReference>
<dbReference type="InterPro" id="IPR036188">
    <property type="entry name" value="FAD/NAD-bd_sf"/>
</dbReference>
<dbReference type="Pfam" id="PF13187">
    <property type="entry name" value="Fer4_9"/>
    <property type="match status" value="1"/>
</dbReference>
<protein>
    <submittedName>
        <fullName evidence="10">Response regulator receiver protein</fullName>
    </submittedName>
</protein>
<keyword evidence="7" id="KW-0408">Iron</keyword>
<keyword evidence="3" id="KW-0004">4Fe-4S</keyword>
<dbReference type="InterPro" id="IPR017896">
    <property type="entry name" value="4Fe4S_Fe-S-bd"/>
</dbReference>
<name>A0A2Z6B1E5_9BACT</name>
<comment type="cofactor">
    <cofactor evidence="1">
        <name>FAD</name>
        <dbReference type="ChEBI" id="CHEBI:57692"/>
    </cofactor>
</comment>
<feature type="domain" description="4Fe-4S ferredoxin-type" evidence="9">
    <location>
        <begin position="1095"/>
        <end position="1124"/>
    </location>
</feature>
<feature type="domain" description="4Fe-4S ferredoxin-type" evidence="9">
    <location>
        <begin position="109"/>
        <end position="139"/>
    </location>
</feature>
<dbReference type="Gene3D" id="3.40.50.2300">
    <property type="match status" value="1"/>
</dbReference>
<evidence type="ECO:0000256" key="5">
    <source>
        <dbReference type="ARBA" id="ARBA00022827"/>
    </source>
</evidence>
<dbReference type="KEGG" id="dfl:DFE_2490"/>
<dbReference type="SUPFAM" id="SSF51971">
    <property type="entry name" value="Nucleotide-binding domain"/>
    <property type="match status" value="2"/>
</dbReference>
<evidence type="ECO:0000256" key="2">
    <source>
        <dbReference type="ARBA" id="ARBA00006561"/>
    </source>
</evidence>
<evidence type="ECO:0000313" key="10">
    <source>
        <dbReference type="EMBL" id="BBD09216.1"/>
    </source>
</evidence>
<dbReference type="PROSITE" id="PS00198">
    <property type="entry name" value="4FE4S_FER_1"/>
    <property type="match status" value="3"/>
</dbReference>
<keyword evidence="11" id="KW-1185">Reference proteome</keyword>
<dbReference type="PROSITE" id="PS51379">
    <property type="entry name" value="4FE4S_FER_2"/>
    <property type="match status" value="4"/>
</dbReference>
<gene>
    <name evidence="10" type="ORF">DFE_2490</name>
</gene>
<evidence type="ECO:0000256" key="4">
    <source>
        <dbReference type="ARBA" id="ARBA00022723"/>
    </source>
</evidence>
<dbReference type="InterPro" id="IPR039650">
    <property type="entry name" value="HdrA-like"/>
</dbReference>
<dbReference type="EMBL" id="AP017378">
    <property type="protein sequence ID" value="BBD09216.1"/>
    <property type="molecule type" value="Genomic_DNA"/>
</dbReference>
<accession>A0A2Z6B1E5</accession>
<keyword evidence="4" id="KW-0479">Metal-binding</keyword>
<dbReference type="Gene3D" id="3.40.50.720">
    <property type="entry name" value="NAD(P)-binding Rossmann-like Domain"/>
    <property type="match status" value="1"/>
</dbReference>
<dbReference type="PANTHER" id="PTHR43498">
    <property type="entry name" value="FERREDOXIN:COB-COM HETERODISULFIDE REDUCTASE SUBUNIT A"/>
    <property type="match status" value="1"/>
</dbReference>
<dbReference type="SUPFAM" id="SSF54862">
    <property type="entry name" value="4Fe-4S ferredoxins"/>
    <property type="match status" value="2"/>
</dbReference>
<dbReference type="AlphaFoldDB" id="A0A2Z6B1E5"/>
<evidence type="ECO:0000256" key="7">
    <source>
        <dbReference type="ARBA" id="ARBA00023004"/>
    </source>
</evidence>
<sequence>MNRKHYAALVVGAGIAGIRSALDLAESGHKVALIDKRPGIGGILTQLDHQFPSDHCGMCKMLPLTSRDSSSQFCMRKGLFHKNIDILTGTELASLTGDPGKFRATLKQHSSFVNPERCISCGECAKVCPVSVPSEFNAGLSQRTAIHLPVPHAIPNHYVVDLERCTRCRACFEACPTGAVDFKDDARPDFNVLAAAGKSIGQQLTGWCDKLHLPASLAETTDKARELLESTPMRLLLLDLTTPDIDHEKVMRRGLELYPDLRVILIIDPDQQDLAERLLDEGARDYLVTPLAAQVKRWLDKIYIRMMSDNRHELEVGSVVLAGGFECFDPAEGGQLWGYGTIPGVMTAVEFERLCSGTGPSGGQLLRPDGKPARKIGWLQCVGSRDVNRNADFCSSICCMFAIKEAMLAKRMSKGEAETTIFYMDMRTYGKDFQRYRDRAEQEQGVRFIRTRLHSIEADPNVDGVPVRYVDDKGELQTEVFDLFVLSTGARPPAKMAELAEAADIETLDTGFALTGEFQPARTSRLGVFAAGAFGQPKDIADSVIQAGAASLGAARTYKIHSPPREEQPEPIPEYRDVTREEPRMLIALCTDCPTLTANVDMESLATKLGGLSTVVHVASISNACGGAGWGEIQTLAEKHLPNRILIGACMPYAYVPRLRELGARIALDPAFMDVVDIYTPTFPGAMESGDALEREVYTSLTMAAVRLADADPSPLLGKSPVVPRALIVGGGLGGMTSAMALADQDYEVCLVERTEHLGGLAMNVHSTLGGGDARGFMEDLVDQVERHPNIKTFMNSRIMLSMGRAGRFMSAVAADEGTAVTLEHGVTILATGGREVMPDSYGYRVHKTVLRQSELEAGLNDGSLDTGALSGVAMIQCVESREEPRNYCSRVCCASALKNALTLKERNPDLPVYVFYRDIMSYGFTERFFTEARKKGVIFIRYEPTDKPRVTFDDEHRPTITATDPILGRDIAITTDLLVLSVGIDPAGTENMSEIFSVERNRDGFFQEAESKWRPVEFLRQGIFLCGVCSSPRNMSETIASAKAAASRAMRILSQETVIGGRIKAEVRASLCSTCGRCVPACPYGARSLDLEAGVAVVDELLCQGCGSCAAVCPNSASVLTGFKDGQVMREIDAALSALN</sequence>
<dbReference type="GO" id="GO:0046872">
    <property type="term" value="F:metal ion binding"/>
    <property type="evidence" value="ECO:0007669"/>
    <property type="project" value="UniProtKB-KW"/>
</dbReference>
<keyword evidence="5" id="KW-0274">FAD</keyword>
<keyword evidence="8" id="KW-0411">Iron-sulfur</keyword>
<dbReference type="InterPro" id="IPR011006">
    <property type="entry name" value="CheY-like_superfamily"/>
</dbReference>
<dbReference type="InterPro" id="IPR017900">
    <property type="entry name" value="4Fe4S_Fe_S_CS"/>
</dbReference>